<protein>
    <recommendedName>
        <fullName evidence="4 7">Signal peptidase I</fullName>
        <ecNumber evidence="4 7">3.4.21.89</ecNumber>
    </recommendedName>
</protein>
<evidence type="ECO:0000256" key="8">
    <source>
        <dbReference type="SAM" id="MobiDB-lite"/>
    </source>
</evidence>
<dbReference type="GO" id="GO:0006465">
    <property type="term" value="P:signal peptide processing"/>
    <property type="evidence" value="ECO:0007669"/>
    <property type="project" value="InterPro"/>
</dbReference>
<reference evidence="11" key="1">
    <citation type="submission" date="2016-10" db="EMBL/GenBank/DDBJ databases">
        <authorList>
            <person name="Varghese N."/>
            <person name="Submissions S."/>
        </authorList>
    </citation>
    <scope>NUCLEOTIDE SEQUENCE [LARGE SCALE GENOMIC DNA]</scope>
    <source>
        <strain evidence="11">IMMIB L-1606</strain>
    </source>
</reference>
<dbReference type="CDD" id="cd06530">
    <property type="entry name" value="S26_SPase_I"/>
    <property type="match status" value="1"/>
</dbReference>
<dbReference type="InterPro" id="IPR000223">
    <property type="entry name" value="Pept_S26A_signal_pept_1"/>
</dbReference>
<feature type="transmembrane region" description="Helical" evidence="7">
    <location>
        <begin position="35"/>
        <end position="52"/>
    </location>
</feature>
<dbReference type="Proteomes" id="UP000198751">
    <property type="component" value="Chromosome I"/>
</dbReference>
<evidence type="ECO:0000256" key="3">
    <source>
        <dbReference type="ARBA" id="ARBA00009370"/>
    </source>
</evidence>
<accession>A0A1H2B0L0</accession>
<dbReference type="GO" id="GO:0009003">
    <property type="term" value="F:signal peptidase activity"/>
    <property type="evidence" value="ECO:0007669"/>
    <property type="project" value="UniProtKB-EC"/>
</dbReference>
<organism evidence="10 11">
    <name type="scientific">Pseudarthrobacter equi</name>
    <dbReference type="NCBI Taxonomy" id="728066"/>
    <lineage>
        <taxon>Bacteria</taxon>
        <taxon>Bacillati</taxon>
        <taxon>Actinomycetota</taxon>
        <taxon>Actinomycetes</taxon>
        <taxon>Micrococcales</taxon>
        <taxon>Micrococcaceae</taxon>
        <taxon>Pseudarthrobacter</taxon>
    </lineage>
</organism>
<dbReference type="PROSITE" id="PS00761">
    <property type="entry name" value="SPASE_I_3"/>
    <property type="match status" value="1"/>
</dbReference>
<dbReference type="AlphaFoldDB" id="A0A1H2B0L0"/>
<dbReference type="InterPro" id="IPR019758">
    <property type="entry name" value="Pept_S26A_signal_pept_1_CS"/>
</dbReference>
<evidence type="ECO:0000256" key="2">
    <source>
        <dbReference type="ARBA" id="ARBA00004401"/>
    </source>
</evidence>
<keyword evidence="7" id="KW-0472">Membrane</keyword>
<sequence>MTTERTTTGGGRGESPGRHPSSPQRGSGRRVPRRLALALVPALALLGARAWLVEPFTVSSDSMEPTIAQGSVVLMYKPAAASGTVGRGVVVAFTSPEDGHVAIKRVIAVAGQSVAIRDAELYVDGVHVDEPFTDHSRIDATYFGPVTVPAGSIFVLGDNRGVSIDSRDYGAVPLTAIHGTLLTGGK</sequence>
<evidence type="ECO:0000256" key="6">
    <source>
        <dbReference type="PIRSR" id="PIRSR600223-1"/>
    </source>
</evidence>
<feature type="active site" evidence="6">
    <location>
        <position position="62"/>
    </location>
</feature>
<dbReference type="GO" id="GO:0004252">
    <property type="term" value="F:serine-type endopeptidase activity"/>
    <property type="evidence" value="ECO:0007669"/>
    <property type="project" value="InterPro"/>
</dbReference>
<comment type="similarity">
    <text evidence="3 7">Belongs to the peptidase S26 family.</text>
</comment>
<dbReference type="NCBIfam" id="TIGR02227">
    <property type="entry name" value="sigpep_I_bact"/>
    <property type="match status" value="1"/>
</dbReference>
<dbReference type="Pfam" id="PF10502">
    <property type="entry name" value="Peptidase_S26"/>
    <property type="match status" value="1"/>
</dbReference>
<comment type="subcellular location">
    <subcellularLocation>
        <location evidence="2">Cell membrane</location>
        <topology evidence="2">Single-pass type II membrane protein</topology>
    </subcellularLocation>
    <subcellularLocation>
        <location evidence="7">Membrane</location>
        <topology evidence="7">Single-pass type II membrane protein</topology>
    </subcellularLocation>
</comment>
<dbReference type="EMBL" id="LT629779">
    <property type="protein sequence ID" value="SDT51694.1"/>
    <property type="molecule type" value="Genomic_DNA"/>
</dbReference>
<evidence type="ECO:0000256" key="1">
    <source>
        <dbReference type="ARBA" id="ARBA00000677"/>
    </source>
</evidence>
<name>A0A1H2B0L0_9MICC</name>
<dbReference type="PANTHER" id="PTHR43390:SF1">
    <property type="entry name" value="CHLOROPLAST PROCESSING PEPTIDASE"/>
    <property type="match status" value="1"/>
</dbReference>
<dbReference type="PANTHER" id="PTHR43390">
    <property type="entry name" value="SIGNAL PEPTIDASE I"/>
    <property type="match status" value="1"/>
</dbReference>
<comment type="catalytic activity">
    <reaction evidence="1 7">
        <text>Cleavage of hydrophobic, N-terminal signal or leader sequences from secreted and periplasmic proteins.</text>
        <dbReference type="EC" id="3.4.21.89"/>
    </reaction>
</comment>
<gene>
    <name evidence="10" type="ORF">SAMN04489743_3335</name>
</gene>
<keyword evidence="7" id="KW-0645">Protease</keyword>
<dbReference type="RefSeq" id="WP_231994322.1">
    <property type="nucleotide sequence ID" value="NZ_LT629779.1"/>
</dbReference>
<keyword evidence="5 7" id="KW-0378">Hydrolase</keyword>
<dbReference type="InterPro" id="IPR036286">
    <property type="entry name" value="LexA/Signal_pep-like_sf"/>
</dbReference>
<keyword evidence="11" id="KW-1185">Reference proteome</keyword>
<dbReference type="PRINTS" id="PR00727">
    <property type="entry name" value="LEADERPTASE"/>
</dbReference>
<proteinExistence type="inferred from homology"/>
<evidence type="ECO:0000256" key="4">
    <source>
        <dbReference type="ARBA" id="ARBA00013208"/>
    </source>
</evidence>
<dbReference type="EC" id="3.4.21.89" evidence="4 7"/>
<evidence type="ECO:0000256" key="5">
    <source>
        <dbReference type="ARBA" id="ARBA00022801"/>
    </source>
</evidence>
<evidence type="ECO:0000256" key="7">
    <source>
        <dbReference type="RuleBase" id="RU362042"/>
    </source>
</evidence>
<evidence type="ECO:0000259" key="9">
    <source>
        <dbReference type="Pfam" id="PF10502"/>
    </source>
</evidence>
<dbReference type="Gene3D" id="2.10.109.10">
    <property type="entry name" value="Umud Fragment, subunit A"/>
    <property type="match status" value="1"/>
</dbReference>
<feature type="region of interest" description="Disordered" evidence="8">
    <location>
        <begin position="1"/>
        <end position="31"/>
    </location>
</feature>
<evidence type="ECO:0000313" key="10">
    <source>
        <dbReference type="EMBL" id="SDT51694.1"/>
    </source>
</evidence>
<keyword evidence="7" id="KW-0812">Transmembrane</keyword>
<evidence type="ECO:0000313" key="11">
    <source>
        <dbReference type="Proteomes" id="UP000198751"/>
    </source>
</evidence>
<feature type="domain" description="Peptidase S26" evidence="9">
    <location>
        <begin position="35"/>
        <end position="180"/>
    </location>
</feature>
<dbReference type="GO" id="GO:0005886">
    <property type="term" value="C:plasma membrane"/>
    <property type="evidence" value="ECO:0007669"/>
    <property type="project" value="UniProtKB-SubCell"/>
</dbReference>
<feature type="active site" evidence="6">
    <location>
        <position position="104"/>
    </location>
</feature>
<dbReference type="InterPro" id="IPR019533">
    <property type="entry name" value="Peptidase_S26"/>
</dbReference>
<dbReference type="SUPFAM" id="SSF51306">
    <property type="entry name" value="LexA/Signal peptidase"/>
    <property type="match status" value="1"/>
</dbReference>
<keyword evidence="7" id="KW-1133">Transmembrane helix</keyword>